<evidence type="ECO:0000313" key="3">
    <source>
        <dbReference type="Proteomes" id="UP001374579"/>
    </source>
</evidence>
<gene>
    <name evidence="2" type="ORF">V1264_024429</name>
</gene>
<dbReference type="Gene3D" id="1.10.238.10">
    <property type="entry name" value="EF-hand"/>
    <property type="match status" value="1"/>
</dbReference>
<dbReference type="PROSITE" id="PS50222">
    <property type="entry name" value="EF_HAND_2"/>
    <property type="match status" value="1"/>
</dbReference>
<sequence>MLEPTLAIVANGLFLEFDADHSGHIDMSDMNALYSRMDLNKDTSVSRNEFETYMTEVMTVLVILHLQAQDFDS</sequence>
<keyword evidence="3" id="KW-1185">Reference proteome</keyword>
<feature type="domain" description="EF-hand" evidence="1">
    <location>
        <begin position="25"/>
        <end position="60"/>
    </location>
</feature>
<reference evidence="2 3" key="1">
    <citation type="submission" date="2024-02" db="EMBL/GenBank/DDBJ databases">
        <title>Chromosome-scale genome assembly of the rough periwinkle Littorina saxatilis.</title>
        <authorList>
            <person name="De Jode A."/>
            <person name="Faria R."/>
            <person name="Formenti G."/>
            <person name="Sims Y."/>
            <person name="Smith T.P."/>
            <person name="Tracey A."/>
            <person name="Wood J.M.D."/>
            <person name="Zagrodzka Z.B."/>
            <person name="Johannesson K."/>
            <person name="Butlin R.K."/>
            <person name="Leder E.H."/>
        </authorList>
    </citation>
    <scope>NUCLEOTIDE SEQUENCE [LARGE SCALE GENOMIC DNA]</scope>
    <source>
        <strain evidence="2">Snail1</strain>
        <tissue evidence="2">Muscle</tissue>
    </source>
</reference>
<comment type="caution">
    <text evidence="2">The sequence shown here is derived from an EMBL/GenBank/DDBJ whole genome shotgun (WGS) entry which is preliminary data.</text>
</comment>
<evidence type="ECO:0000259" key="1">
    <source>
        <dbReference type="PROSITE" id="PS50222"/>
    </source>
</evidence>
<dbReference type="Pfam" id="PF13202">
    <property type="entry name" value="EF-hand_5"/>
    <property type="match status" value="1"/>
</dbReference>
<organism evidence="2 3">
    <name type="scientific">Littorina saxatilis</name>
    <dbReference type="NCBI Taxonomy" id="31220"/>
    <lineage>
        <taxon>Eukaryota</taxon>
        <taxon>Metazoa</taxon>
        <taxon>Spiralia</taxon>
        <taxon>Lophotrochozoa</taxon>
        <taxon>Mollusca</taxon>
        <taxon>Gastropoda</taxon>
        <taxon>Caenogastropoda</taxon>
        <taxon>Littorinimorpha</taxon>
        <taxon>Littorinoidea</taxon>
        <taxon>Littorinidae</taxon>
        <taxon>Littorina</taxon>
    </lineage>
</organism>
<dbReference type="InterPro" id="IPR011992">
    <property type="entry name" value="EF-hand-dom_pair"/>
</dbReference>
<dbReference type="Proteomes" id="UP001374579">
    <property type="component" value="Unassembled WGS sequence"/>
</dbReference>
<protein>
    <recommendedName>
        <fullName evidence="1">EF-hand domain-containing protein</fullName>
    </recommendedName>
</protein>
<dbReference type="InterPro" id="IPR002048">
    <property type="entry name" value="EF_hand_dom"/>
</dbReference>
<dbReference type="GO" id="GO:0005509">
    <property type="term" value="F:calcium ion binding"/>
    <property type="evidence" value="ECO:0007669"/>
    <property type="project" value="InterPro"/>
</dbReference>
<proteinExistence type="predicted"/>
<accession>A0AAN9AMW6</accession>
<evidence type="ECO:0000313" key="2">
    <source>
        <dbReference type="EMBL" id="KAK7089832.1"/>
    </source>
</evidence>
<name>A0AAN9AMW6_9CAEN</name>
<dbReference type="AlphaFoldDB" id="A0AAN9AMW6"/>
<dbReference type="EMBL" id="JBAMIC010000416">
    <property type="protein sequence ID" value="KAK7089832.1"/>
    <property type="molecule type" value="Genomic_DNA"/>
</dbReference>
<dbReference type="SUPFAM" id="SSF47473">
    <property type="entry name" value="EF-hand"/>
    <property type="match status" value="1"/>
</dbReference>